<dbReference type="InterPro" id="IPR036179">
    <property type="entry name" value="Ig-like_dom_sf"/>
</dbReference>
<accession>A0A8C2T4M0</accession>
<dbReference type="InterPro" id="IPR013783">
    <property type="entry name" value="Ig-like_fold"/>
</dbReference>
<keyword evidence="4" id="KW-0472">Membrane</keyword>
<keyword evidence="2" id="KW-0812">Transmembrane</keyword>
<dbReference type="PROSITE" id="PS50835">
    <property type="entry name" value="IG_LIKE"/>
    <property type="match status" value="1"/>
</dbReference>
<dbReference type="SMART" id="SM00406">
    <property type="entry name" value="IGv"/>
    <property type="match status" value="1"/>
</dbReference>
<dbReference type="Pfam" id="PF07686">
    <property type="entry name" value="V-set"/>
    <property type="match status" value="1"/>
</dbReference>
<dbReference type="PANTHER" id="PTHR19256">
    <property type="entry name" value="T-CELL RECEPTOR GAMMA CHAIN"/>
    <property type="match status" value="1"/>
</dbReference>
<evidence type="ECO:0000256" key="7">
    <source>
        <dbReference type="SAM" id="SignalP"/>
    </source>
</evidence>
<feature type="chain" id="PRO_5034663545" description="Ig-like domain-containing protein" evidence="7">
    <location>
        <begin position="26"/>
        <end position="207"/>
    </location>
</feature>
<evidence type="ECO:0000256" key="3">
    <source>
        <dbReference type="ARBA" id="ARBA00022989"/>
    </source>
</evidence>
<dbReference type="GO" id="GO:0016020">
    <property type="term" value="C:membrane"/>
    <property type="evidence" value="ECO:0007669"/>
    <property type="project" value="UniProtKB-SubCell"/>
</dbReference>
<dbReference type="Gene3D" id="2.60.40.10">
    <property type="entry name" value="Immunoglobulins"/>
    <property type="match status" value="1"/>
</dbReference>
<reference evidence="9" key="3">
    <citation type="submission" date="2025-09" db="UniProtKB">
        <authorList>
            <consortium name="Ensembl"/>
        </authorList>
    </citation>
    <scope>IDENTIFICATION</scope>
</reference>
<protein>
    <recommendedName>
        <fullName evidence="8">Ig-like domain-containing protein</fullName>
    </recommendedName>
</protein>
<keyword evidence="10" id="KW-1185">Reference proteome</keyword>
<sequence>CPWAPPLLQLAVLAVFSLFLIDGHAQVLLQQHPPSVTQMRFKTVSIQCKVEGIHNFQAAYIHWYRQLPAGAPERILYMSGYSPTFDDSIDRMKFQAQKNPSNCVLTIKKATRRDTGTYYCAYWYNRGYTALRRKRYAMQKGIWHSEPQAMNSHHMKILLYPPFSGDSLQQDRKFLLITSFSPSCLEMASSTSCSITFPGTEVRLTGL</sequence>
<evidence type="ECO:0000256" key="5">
    <source>
        <dbReference type="ARBA" id="ARBA00023170"/>
    </source>
</evidence>
<keyword evidence="6" id="KW-0393">Immunoglobulin domain</keyword>
<dbReference type="AlphaFoldDB" id="A0A8C2T4M0"/>
<name>A0A8C2T4M0_COTJA</name>
<dbReference type="SUPFAM" id="SSF48726">
    <property type="entry name" value="Immunoglobulin"/>
    <property type="match status" value="1"/>
</dbReference>
<evidence type="ECO:0000256" key="1">
    <source>
        <dbReference type="ARBA" id="ARBA00004370"/>
    </source>
</evidence>
<keyword evidence="3" id="KW-1133">Transmembrane helix</keyword>
<dbReference type="Ensembl" id="ENSCJPT00005010820.1">
    <property type="protein sequence ID" value="ENSCJPP00005006954.1"/>
    <property type="gene ID" value="ENSCJPG00005006420.1"/>
</dbReference>
<evidence type="ECO:0000259" key="8">
    <source>
        <dbReference type="PROSITE" id="PS50835"/>
    </source>
</evidence>
<evidence type="ECO:0000313" key="10">
    <source>
        <dbReference type="Proteomes" id="UP000694412"/>
    </source>
</evidence>
<keyword evidence="7" id="KW-0732">Signal</keyword>
<dbReference type="SMART" id="SM00409">
    <property type="entry name" value="IG"/>
    <property type="match status" value="1"/>
</dbReference>
<feature type="domain" description="Ig-like" evidence="8">
    <location>
        <begin position="5"/>
        <end position="120"/>
    </location>
</feature>
<feature type="signal peptide" evidence="7">
    <location>
        <begin position="1"/>
        <end position="25"/>
    </location>
</feature>
<comment type="subcellular location">
    <subcellularLocation>
        <location evidence="1">Membrane</location>
    </subcellularLocation>
</comment>
<dbReference type="InterPro" id="IPR003599">
    <property type="entry name" value="Ig_sub"/>
</dbReference>
<dbReference type="Proteomes" id="UP000694412">
    <property type="component" value="Chromosome 2"/>
</dbReference>
<dbReference type="InterPro" id="IPR013106">
    <property type="entry name" value="Ig_V-set"/>
</dbReference>
<organism evidence="9 10">
    <name type="scientific">Coturnix japonica</name>
    <name type="common">Japanese quail</name>
    <name type="synonym">Coturnix coturnix japonica</name>
    <dbReference type="NCBI Taxonomy" id="93934"/>
    <lineage>
        <taxon>Eukaryota</taxon>
        <taxon>Metazoa</taxon>
        <taxon>Chordata</taxon>
        <taxon>Craniata</taxon>
        <taxon>Vertebrata</taxon>
        <taxon>Euteleostomi</taxon>
        <taxon>Archelosauria</taxon>
        <taxon>Archosauria</taxon>
        <taxon>Dinosauria</taxon>
        <taxon>Saurischia</taxon>
        <taxon>Theropoda</taxon>
        <taxon>Coelurosauria</taxon>
        <taxon>Aves</taxon>
        <taxon>Neognathae</taxon>
        <taxon>Galloanserae</taxon>
        <taxon>Galliformes</taxon>
        <taxon>Phasianidae</taxon>
        <taxon>Perdicinae</taxon>
        <taxon>Coturnix</taxon>
    </lineage>
</organism>
<dbReference type="PANTHER" id="PTHR19256:SF65">
    <property type="entry name" value="T CELL RECEPTOR GAMMA CONSTANT 1-RELATED"/>
    <property type="match status" value="1"/>
</dbReference>
<reference evidence="9" key="1">
    <citation type="submission" date="2015-11" db="EMBL/GenBank/DDBJ databases">
        <authorList>
            <consortium name="International Coturnix japonica Genome Analysis Consortium"/>
            <person name="Warren W."/>
            <person name="Burt D.W."/>
            <person name="Antin P.B."/>
            <person name="Lanford R."/>
            <person name="Gros J."/>
            <person name="Wilson R.K."/>
        </authorList>
    </citation>
    <scope>NUCLEOTIDE SEQUENCE [LARGE SCALE GENOMIC DNA]</scope>
</reference>
<evidence type="ECO:0000256" key="4">
    <source>
        <dbReference type="ARBA" id="ARBA00023136"/>
    </source>
</evidence>
<dbReference type="GeneTree" id="ENSGT00940000153143"/>
<evidence type="ECO:0000256" key="2">
    <source>
        <dbReference type="ARBA" id="ARBA00022692"/>
    </source>
</evidence>
<evidence type="ECO:0000256" key="6">
    <source>
        <dbReference type="ARBA" id="ARBA00023319"/>
    </source>
</evidence>
<reference evidence="9" key="2">
    <citation type="submission" date="2025-08" db="UniProtKB">
        <authorList>
            <consortium name="Ensembl"/>
        </authorList>
    </citation>
    <scope>IDENTIFICATION</scope>
</reference>
<keyword evidence="5" id="KW-0675">Receptor</keyword>
<dbReference type="InterPro" id="IPR051117">
    <property type="entry name" value="TRG_var/const_region"/>
</dbReference>
<dbReference type="InterPro" id="IPR007110">
    <property type="entry name" value="Ig-like_dom"/>
</dbReference>
<evidence type="ECO:0000313" key="9">
    <source>
        <dbReference type="Ensembl" id="ENSCJPP00005006954.1"/>
    </source>
</evidence>
<proteinExistence type="predicted"/>